<dbReference type="PROSITE" id="PS51898">
    <property type="entry name" value="TYR_RECOMBINASE"/>
    <property type="match status" value="1"/>
</dbReference>
<organism evidence="2 3">
    <name type="scientific">Bacillus cereus</name>
    <dbReference type="NCBI Taxonomy" id="1396"/>
    <lineage>
        <taxon>Bacteria</taxon>
        <taxon>Bacillati</taxon>
        <taxon>Bacillota</taxon>
        <taxon>Bacilli</taxon>
        <taxon>Bacillales</taxon>
        <taxon>Bacillaceae</taxon>
        <taxon>Bacillus</taxon>
        <taxon>Bacillus cereus group</taxon>
    </lineage>
</organism>
<dbReference type="RefSeq" id="WP_097831115.1">
    <property type="nucleotide sequence ID" value="NZ_NTUE01000040.1"/>
</dbReference>
<dbReference type="EMBL" id="NUJQ01000012">
    <property type="protein sequence ID" value="PGQ09026.1"/>
    <property type="molecule type" value="Genomic_DNA"/>
</dbReference>
<dbReference type="GO" id="GO:0006310">
    <property type="term" value="P:DNA recombination"/>
    <property type="evidence" value="ECO:0007669"/>
    <property type="project" value="UniProtKB-KW"/>
</dbReference>
<dbReference type="GO" id="GO:0003677">
    <property type="term" value="F:DNA binding"/>
    <property type="evidence" value="ECO:0007669"/>
    <property type="project" value="InterPro"/>
</dbReference>
<dbReference type="InterPro" id="IPR011010">
    <property type="entry name" value="DNA_brk_join_enz"/>
</dbReference>
<evidence type="ECO:0000313" key="2">
    <source>
        <dbReference type="EMBL" id="PGQ09026.1"/>
    </source>
</evidence>
<dbReference type="Proteomes" id="UP000221438">
    <property type="component" value="Unassembled WGS sequence"/>
</dbReference>
<evidence type="ECO:0000256" key="1">
    <source>
        <dbReference type="ARBA" id="ARBA00023172"/>
    </source>
</evidence>
<dbReference type="InterPro" id="IPR002104">
    <property type="entry name" value="Integrase_catalytic"/>
</dbReference>
<keyword evidence="1" id="KW-0233">DNA recombination</keyword>
<dbReference type="SUPFAM" id="SSF56349">
    <property type="entry name" value="DNA breaking-rejoining enzymes"/>
    <property type="match status" value="1"/>
</dbReference>
<name>A0A2C0ESE2_BACCE</name>
<evidence type="ECO:0000313" key="3">
    <source>
        <dbReference type="Proteomes" id="UP000221438"/>
    </source>
</evidence>
<accession>A0A2C0ESE2</accession>
<dbReference type="AlphaFoldDB" id="A0A2C0ESE2"/>
<comment type="caution">
    <text evidence="2">The sequence shown here is derived from an EMBL/GenBank/DDBJ whole genome shotgun (WGS) entry which is preliminary data.</text>
</comment>
<protein>
    <submittedName>
        <fullName evidence="2">Integrase</fullName>
    </submittedName>
</protein>
<dbReference type="Pfam" id="PF00589">
    <property type="entry name" value="Phage_integrase"/>
    <property type="match status" value="1"/>
</dbReference>
<proteinExistence type="predicted"/>
<dbReference type="Gene3D" id="1.10.443.10">
    <property type="entry name" value="Intergrase catalytic core"/>
    <property type="match status" value="1"/>
</dbReference>
<reference evidence="2 3" key="1">
    <citation type="submission" date="2017-09" db="EMBL/GenBank/DDBJ databases">
        <title>Large-scale bioinformatics analysis of Bacillus genomes uncovers conserved roles of natural products in bacterial physiology.</title>
        <authorList>
            <consortium name="Agbiome Team Llc"/>
            <person name="Bleich R.M."/>
            <person name="Grubbs K.J."/>
            <person name="Santa Maria K.C."/>
            <person name="Allen S.E."/>
            <person name="Farag S."/>
            <person name="Shank E.A."/>
            <person name="Bowers A."/>
        </authorList>
    </citation>
    <scope>NUCLEOTIDE SEQUENCE [LARGE SCALE GENOMIC DNA]</scope>
    <source>
        <strain evidence="2 3">AFS046104</strain>
    </source>
</reference>
<gene>
    <name evidence="2" type="ORF">COA08_12665</name>
</gene>
<dbReference type="GO" id="GO:0015074">
    <property type="term" value="P:DNA integration"/>
    <property type="evidence" value="ECO:0007669"/>
    <property type="project" value="InterPro"/>
</dbReference>
<sequence length="105" mass="12163">MSFFLYTAYSDCDLVISTQRGKCICRGGFHDVFKTYLKKSELKNIRFHDLRHTRATLLLKQGVHPKIVSERLGHKDVFITLNRYSHVIPGMKEDAVKTCSERLFG</sequence>
<dbReference type="InterPro" id="IPR013762">
    <property type="entry name" value="Integrase-like_cat_sf"/>
</dbReference>